<gene>
    <name evidence="1" type="ORF">NDU88_003569</name>
</gene>
<protein>
    <submittedName>
        <fullName evidence="1">Uncharacterized protein</fullName>
    </submittedName>
</protein>
<accession>A0AAV7UFI9</accession>
<organism evidence="1 2">
    <name type="scientific">Pleurodeles waltl</name>
    <name type="common">Iberian ribbed newt</name>
    <dbReference type="NCBI Taxonomy" id="8319"/>
    <lineage>
        <taxon>Eukaryota</taxon>
        <taxon>Metazoa</taxon>
        <taxon>Chordata</taxon>
        <taxon>Craniata</taxon>
        <taxon>Vertebrata</taxon>
        <taxon>Euteleostomi</taxon>
        <taxon>Amphibia</taxon>
        <taxon>Batrachia</taxon>
        <taxon>Caudata</taxon>
        <taxon>Salamandroidea</taxon>
        <taxon>Salamandridae</taxon>
        <taxon>Pleurodelinae</taxon>
        <taxon>Pleurodeles</taxon>
    </lineage>
</organism>
<dbReference type="Proteomes" id="UP001066276">
    <property type="component" value="Chromosome 3_1"/>
</dbReference>
<evidence type="ECO:0000313" key="2">
    <source>
        <dbReference type="Proteomes" id="UP001066276"/>
    </source>
</evidence>
<reference evidence="1" key="1">
    <citation type="journal article" date="2022" name="bioRxiv">
        <title>Sequencing and chromosome-scale assembly of the giantPleurodeles waltlgenome.</title>
        <authorList>
            <person name="Brown T."/>
            <person name="Elewa A."/>
            <person name="Iarovenko S."/>
            <person name="Subramanian E."/>
            <person name="Araus A.J."/>
            <person name="Petzold A."/>
            <person name="Susuki M."/>
            <person name="Suzuki K.-i.T."/>
            <person name="Hayashi T."/>
            <person name="Toyoda A."/>
            <person name="Oliveira C."/>
            <person name="Osipova E."/>
            <person name="Leigh N.D."/>
            <person name="Simon A."/>
            <person name="Yun M.H."/>
        </authorList>
    </citation>
    <scope>NUCLEOTIDE SEQUENCE</scope>
    <source>
        <strain evidence="1">20211129_DDA</strain>
        <tissue evidence="1">Liver</tissue>
    </source>
</reference>
<name>A0AAV7UFI9_PLEWA</name>
<evidence type="ECO:0000313" key="1">
    <source>
        <dbReference type="EMBL" id="KAJ1186789.1"/>
    </source>
</evidence>
<sequence>MKQTNTHLWGQAARPDRVIEAHPVLEVRVLPSSQIVLVSPEVGVFIEYPVATFHSDGVATAEVGAQIGTLSAALIRTALEVPVLIEDDL</sequence>
<comment type="caution">
    <text evidence="1">The sequence shown here is derived from an EMBL/GenBank/DDBJ whole genome shotgun (WGS) entry which is preliminary data.</text>
</comment>
<dbReference type="EMBL" id="JANPWB010000005">
    <property type="protein sequence ID" value="KAJ1186789.1"/>
    <property type="molecule type" value="Genomic_DNA"/>
</dbReference>
<keyword evidence="2" id="KW-1185">Reference proteome</keyword>
<dbReference type="AlphaFoldDB" id="A0AAV7UFI9"/>
<proteinExistence type="predicted"/>